<sequence length="403" mass="42162">MVIAISILVAALVTIALTFGNFAKSHIWRATVTPLASIIGSGFLICGPLLAREFGSGAIAAMALLLLIAYAAGAVLRYNIVHVENHSVSLGFHDRLAWAMRFAQILLAIAYAVSVAYYLKLLAEFLLKPFAGLGSSHTLISNILVTAIIAGFTLLTLSGDLRKVEHAAHASVSVKIGLIAGVLAGLGVWWATSPVIAFTIPSVHATWSGLPLLLGLLITVQGFETSRYLGEHYDQETRVHTMRLAQWISSVIYLAFLALLTPILGPASQAEGVAGIYDVMSLVAPLLGLFVLGAALTSQLSAAIADSIGSGGLLVEVSRRKLSVRAAFFAASALSVAVVWLTDPFEVIALSSRAFAAYYAAQALIAIWVSKRTGAGGGLLRTGFALVGLICLVATLVGAPAES</sequence>
<feature type="transmembrane region" description="Helical" evidence="1">
    <location>
        <begin position="6"/>
        <end position="23"/>
    </location>
</feature>
<organism evidence="2 3">
    <name type="scientific">Sphingobium xenophagum</name>
    <dbReference type="NCBI Taxonomy" id="121428"/>
    <lineage>
        <taxon>Bacteria</taxon>
        <taxon>Pseudomonadati</taxon>
        <taxon>Pseudomonadota</taxon>
        <taxon>Alphaproteobacteria</taxon>
        <taxon>Sphingomonadales</taxon>
        <taxon>Sphingomonadaceae</taxon>
        <taxon>Sphingobium</taxon>
    </lineage>
</organism>
<name>A0A401J382_SPHXE</name>
<dbReference type="AlphaFoldDB" id="A0A401J382"/>
<protein>
    <submittedName>
        <fullName evidence="2">Uncharacterized protein</fullName>
    </submittedName>
</protein>
<feature type="transmembrane region" description="Helical" evidence="1">
    <location>
        <begin position="276"/>
        <end position="301"/>
    </location>
</feature>
<keyword evidence="1" id="KW-0812">Transmembrane</keyword>
<reference evidence="2 3" key="1">
    <citation type="submission" date="2014-12" db="EMBL/GenBank/DDBJ databases">
        <title>Whole genome sequencing of Sphingobium xenophagum OW59.</title>
        <authorList>
            <person name="Ohta Y."/>
            <person name="Nishi S."/>
            <person name="Hatada Y."/>
        </authorList>
    </citation>
    <scope>NUCLEOTIDE SEQUENCE [LARGE SCALE GENOMIC DNA]</scope>
    <source>
        <strain evidence="2 3">OW59</strain>
    </source>
</reference>
<dbReference type="EMBL" id="BBQY01000014">
    <property type="protein sequence ID" value="GBH31088.1"/>
    <property type="molecule type" value="Genomic_DNA"/>
</dbReference>
<feature type="transmembrane region" description="Helical" evidence="1">
    <location>
        <begin position="30"/>
        <end position="51"/>
    </location>
</feature>
<gene>
    <name evidence="2" type="ORF">MBESOW_P2349</name>
</gene>
<evidence type="ECO:0000313" key="3">
    <source>
        <dbReference type="Proteomes" id="UP000290975"/>
    </source>
</evidence>
<evidence type="ECO:0000256" key="1">
    <source>
        <dbReference type="SAM" id="Phobius"/>
    </source>
</evidence>
<feature type="transmembrane region" description="Helical" evidence="1">
    <location>
        <begin position="57"/>
        <end position="78"/>
    </location>
</feature>
<keyword evidence="1" id="KW-1133">Transmembrane helix</keyword>
<feature type="transmembrane region" description="Helical" evidence="1">
    <location>
        <begin position="322"/>
        <end position="341"/>
    </location>
</feature>
<keyword evidence="1" id="KW-0472">Membrane</keyword>
<accession>A0A401J382</accession>
<dbReference type="RefSeq" id="WP_130752905.1">
    <property type="nucleotide sequence ID" value="NZ_BBQY01000014.1"/>
</dbReference>
<feature type="transmembrane region" description="Helical" evidence="1">
    <location>
        <begin position="170"/>
        <end position="192"/>
    </location>
</feature>
<proteinExistence type="predicted"/>
<comment type="caution">
    <text evidence="2">The sequence shown here is derived from an EMBL/GenBank/DDBJ whole genome shotgun (WGS) entry which is preliminary data.</text>
</comment>
<feature type="transmembrane region" description="Helical" evidence="1">
    <location>
        <begin position="204"/>
        <end position="223"/>
    </location>
</feature>
<feature type="transmembrane region" description="Helical" evidence="1">
    <location>
        <begin position="382"/>
        <end position="401"/>
    </location>
</feature>
<feature type="transmembrane region" description="Helical" evidence="1">
    <location>
        <begin position="139"/>
        <end position="158"/>
    </location>
</feature>
<feature type="transmembrane region" description="Helical" evidence="1">
    <location>
        <begin position="244"/>
        <end position="264"/>
    </location>
</feature>
<evidence type="ECO:0000313" key="2">
    <source>
        <dbReference type="EMBL" id="GBH31088.1"/>
    </source>
</evidence>
<dbReference type="Proteomes" id="UP000290975">
    <property type="component" value="Unassembled WGS sequence"/>
</dbReference>
<feature type="transmembrane region" description="Helical" evidence="1">
    <location>
        <begin position="347"/>
        <end position="370"/>
    </location>
</feature>
<feature type="transmembrane region" description="Helical" evidence="1">
    <location>
        <begin position="98"/>
        <end position="119"/>
    </location>
</feature>
<keyword evidence="3" id="KW-1185">Reference proteome</keyword>